<sequence>MRVANIFNLRFKIASKIEAYTLILCCRIYDLVVQLVKSDCATVPRSVLSFVLHF</sequence>
<reference evidence="1" key="2">
    <citation type="submission" date="2015-07" db="EMBL/GenBank/DDBJ databases">
        <title>Plasmids, circular viruses and viroids from rat gut.</title>
        <authorList>
            <person name="Jorgensen T.J."/>
            <person name="Hansen M.A."/>
            <person name="Xu Z."/>
            <person name="Tabak M.A."/>
            <person name="Sorensen S.J."/>
            <person name="Hansen L.H."/>
        </authorList>
    </citation>
    <scope>NUCLEOTIDE SEQUENCE</scope>
    <source>
        <strain evidence="1">RGRH0314</strain>
    </source>
</reference>
<dbReference type="EMBL" id="LN852984">
    <property type="protein sequence ID" value="CRY94659.1"/>
    <property type="molecule type" value="Genomic_DNA"/>
</dbReference>
<protein>
    <submittedName>
        <fullName evidence="1">Uncharacterized protein</fullName>
    </submittedName>
</protein>
<name>A0A0H5PZQ9_9ZZZZ</name>
<proteinExistence type="predicted"/>
<evidence type="ECO:0000313" key="1">
    <source>
        <dbReference type="EMBL" id="CRY94659.1"/>
    </source>
</evidence>
<dbReference type="AlphaFoldDB" id="A0A0H5PZQ9"/>
<organism evidence="1">
    <name type="scientific">uncultured prokaryote</name>
    <dbReference type="NCBI Taxonomy" id="198431"/>
    <lineage>
        <taxon>unclassified sequences</taxon>
        <taxon>environmental samples</taxon>
    </lineage>
</organism>
<accession>A0A0H5PZQ9</accession>
<reference evidence="1" key="1">
    <citation type="submission" date="2015-06" db="EMBL/GenBank/DDBJ databases">
        <authorList>
            <person name="Joergensen T."/>
        </authorList>
    </citation>
    <scope>NUCLEOTIDE SEQUENCE</scope>
    <source>
        <strain evidence="1">RGRH0314</strain>
    </source>
</reference>